<evidence type="ECO:0000313" key="3">
    <source>
        <dbReference type="Proteomes" id="UP000002640"/>
    </source>
</evidence>
<proteinExistence type="predicted"/>
<dbReference type="RefSeq" id="XP_009531566.1">
    <property type="nucleotide sequence ID" value="XM_009533271.1"/>
</dbReference>
<evidence type="ECO:0000256" key="1">
    <source>
        <dbReference type="SAM" id="MobiDB-lite"/>
    </source>
</evidence>
<accession>G4ZRI4</accession>
<dbReference type="Proteomes" id="UP000002640">
    <property type="component" value="Unassembled WGS sequence"/>
</dbReference>
<dbReference type="STRING" id="1094619.G4ZRI4"/>
<dbReference type="InParanoid" id="G4ZRI4"/>
<name>G4ZRI4_PHYSP</name>
<feature type="compositionally biased region" description="Basic and acidic residues" evidence="1">
    <location>
        <begin position="300"/>
        <end position="316"/>
    </location>
</feature>
<feature type="compositionally biased region" description="Low complexity" evidence="1">
    <location>
        <begin position="10"/>
        <end position="24"/>
    </location>
</feature>
<feature type="region of interest" description="Disordered" evidence="1">
    <location>
        <begin position="279"/>
        <end position="363"/>
    </location>
</feature>
<sequence>MTNAASRQQAKNAKAATAAAPAKSASATAVKVTKMTAMVAATPTPASQSKPFALSDVTTWSVQRARQIRKADHERFVKFLSYFTAKDEAVAKLINSKAKSKRENVDQWVRSVLSPKTLACVQDTQETQQTLLSLITVSAALSKYGELELVRRNMGSATIASKAQQSKQQTQHSVGASFVLRLVLGLAPEKRAACQTLREILSLDNNGRLMLAPTTKALKPIFGKTNPADWSKVNQYKLKHMVKQAQSDKFQEAMLQLGGQHLYDAIRTQLKQIGGAWDASKDKPALQAKNARPRSNSTEKSVKSQKEAERRKEQPAKHATQGQIQAAKKTQAPPPTPVKVTKDTLPKNKVQNKSSTPTKNTYHINNAVPVKGVSLMGAWAGPVPASVVLGRPGAIVSSAPTMSARAGNGGRAILSRAF</sequence>
<organism evidence="2 3">
    <name type="scientific">Phytophthora sojae (strain P6497)</name>
    <name type="common">Soybean stem and root rot agent</name>
    <name type="synonym">Phytophthora megasperma f. sp. glycines</name>
    <dbReference type="NCBI Taxonomy" id="1094619"/>
    <lineage>
        <taxon>Eukaryota</taxon>
        <taxon>Sar</taxon>
        <taxon>Stramenopiles</taxon>
        <taxon>Oomycota</taxon>
        <taxon>Peronosporomycetes</taxon>
        <taxon>Peronosporales</taxon>
        <taxon>Peronosporaceae</taxon>
        <taxon>Phytophthora</taxon>
    </lineage>
</organism>
<protein>
    <submittedName>
        <fullName evidence="2">Uncharacterized protein</fullName>
    </submittedName>
</protein>
<feature type="compositionally biased region" description="Polar residues" evidence="1">
    <location>
        <begin position="349"/>
        <end position="363"/>
    </location>
</feature>
<reference evidence="2 3" key="1">
    <citation type="journal article" date="2006" name="Science">
        <title>Phytophthora genome sequences uncover evolutionary origins and mechanisms of pathogenesis.</title>
        <authorList>
            <person name="Tyler B.M."/>
            <person name="Tripathy S."/>
            <person name="Zhang X."/>
            <person name="Dehal P."/>
            <person name="Jiang R.H."/>
            <person name="Aerts A."/>
            <person name="Arredondo F.D."/>
            <person name="Baxter L."/>
            <person name="Bensasson D."/>
            <person name="Beynon J.L."/>
            <person name="Chapman J."/>
            <person name="Damasceno C.M."/>
            <person name="Dorrance A.E."/>
            <person name="Dou D."/>
            <person name="Dickerman A.W."/>
            <person name="Dubchak I.L."/>
            <person name="Garbelotto M."/>
            <person name="Gijzen M."/>
            <person name="Gordon S.G."/>
            <person name="Govers F."/>
            <person name="Grunwald N.J."/>
            <person name="Huang W."/>
            <person name="Ivors K.L."/>
            <person name="Jones R.W."/>
            <person name="Kamoun S."/>
            <person name="Krampis K."/>
            <person name="Lamour K.H."/>
            <person name="Lee M.K."/>
            <person name="McDonald W.H."/>
            <person name="Medina M."/>
            <person name="Meijer H.J."/>
            <person name="Nordberg E.K."/>
            <person name="Maclean D.J."/>
            <person name="Ospina-Giraldo M.D."/>
            <person name="Morris P.F."/>
            <person name="Phuntumart V."/>
            <person name="Putnam N.H."/>
            <person name="Rash S."/>
            <person name="Rose J.K."/>
            <person name="Sakihama Y."/>
            <person name="Salamov A.A."/>
            <person name="Savidor A."/>
            <person name="Scheuring C.F."/>
            <person name="Smith B.M."/>
            <person name="Sobral B.W."/>
            <person name="Terry A."/>
            <person name="Torto-Alalibo T.A."/>
            <person name="Win J."/>
            <person name="Xu Z."/>
            <person name="Zhang H."/>
            <person name="Grigoriev I.V."/>
            <person name="Rokhsar D.S."/>
            <person name="Boore J.L."/>
        </authorList>
    </citation>
    <scope>NUCLEOTIDE SEQUENCE [LARGE SCALE GENOMIC DNA]</scope>
    <source>
        <strain evidence="2 3">P6497</strain>
    </source>
</reference>
<feature type="region of interest" description="Disordered" evidence="1">
    <location>
        <begin position="1"/>
        <end position="24"/>
    </location>
</feature>
<evidence type="ECO:0000313" key="2">
    <source>
        <dbReference type="EMBL" id="EGZ14137.1"/>
    </source>
</evidence>
<keyword evidence="3" id="KW-1185">Reference proteome</keyword>
<dbReference type="EMBL" id="JH159156">
    <property type="protein sequence ID" value="EGZ14137.1"/>
    <property type="molecule type" value="Genomic_DNA"/>
</dbReference>
<dbReference type="KEGG" id="psoj:PHYSODRAFT_512734"/>
<dbReference type="AlphaFoldDB" id="G4ZRI4"/>
<dbReference type="GeneID" id="20659396"/>
<gene>
    <name evidence="2" type="ORF">PHYSODRAFT_512734</name>
</gene>